<evidence type="ECO:0000256" key="7">
    <source>
        <dbReference type="ARBA" id="ARBA00022786"/>
    </source>
</evidence>
<dbReference type="CDD" id="cd20336">
    <property type="entry name" value="Rcat_RBR"/>
    <property type="match status" value="1"/>
</dbReference>
<evidence type="ECO:0000256" key="4">
    <source>
        <dbReference type="ARBA" id="ARBA00022723"/>
    </source>
</evidence>
<evidence type="ECO:0000259" key="11">
    <source>
        <dbReference type="PROSITE" id="PS51873"/>
    </source>
</evidence>
<dbReference type="Gene3D" id="1.20.120.1750">
    <property type="match status" value="1"/>
</dbReference>
<evidence type="ECO:0000256" key="9">
    <source>
        <dbReference type="PROSITE-ProRule" id="PRU00175"/>
    </source>
</evidence>
<sequence>MIQVSPSTTMVNRKGKYGRRTGNTLRMGCVARKMNKNYRAEFGIYVGFSGPARVTAEEGEGILDDFSCFVDDGEISQPLCTSQWRRLWQWRDMRFGSYDVFHSMNKHRRWELPALLKDSVSDLERHGDSDYRVQVVERELVTAVTGKNRSKADVISVADSKVAIPQKKSKRQHAYATDLIANTKPRKLGRRERRRLGIYEVEEEHDVIDDLPILKYECCFPRDTQVYPWYNEKQCNQYHCSGKQERPRTKTLKKTKHQRDKKSSYWHGCYSRADFHKLGTFFEGTEDSEAESETEEPFEARRDLPSTGEVLAALLDTTLTDTARRKQPCTERVFGKGCSVPKMASSAPVSLHPKGSAIVCSQIASDITDNDTIEEVDTTTDSHHKDDAEVLEVYEEKPTVQVFLTTGSLKPVELEAVGGAGYQEGQCVPRLLRLDLSDLVKSQVREGGNRTAAFTAQLLLEVGEEISIVDENGQTEECCNTRLSLLTNGEEAVDCDSWGESWESRVAMTVGDVVSQTVGFLSGQLSNRPSQKANQIHKKRKSHSLKIISEICKVKTRSLLPSEAVVSRKKQKEKKQKDTSQNAKRPTACGICWSDICAGDIPSAFALQGCLHWFCRECWENHVVTKVKQGLTDITCPECECSEVVDDTALMVLLPARLYRRYERRVRNVAVDSNDSLHWCRDSKCGRVVSVAFAGEVGDPVPVRCECGSMWCTSCRAEPHWPATCQQAQEHLLELKDRNPLGLLEEETYTAMTKKCPSCNHPMEKNGGCPHMSCICGTSFCWTCGQEYQLHYKNGSFSCPKKPYQLEEIEIDNLQVKNMSLYQQRWYKASLEHRKARGLTRLVQTYKQACKLARRMVLYTDVQLFYRLVEGNHEHTSDNLLSTYMELTEGAADMVMQMHLAAEFTAVLVSNTTRRVKRNSILNLWRKMTFIQDSITRILEEEKPCPSAVQEKLEHLLQAGKGCLRNLHRLTVKKN</sequence>
<dbReference type="PROSITE" id="PS51873">
    <property type="entry name" value="TRIAD"/>
    <property type="match status" value="1"/>
</dbReference>
<evidence type="ECO:0000256" key="5">
    <source>
        <dbReference type="ARBA" id="ARBA00022737"/>
    </source>
</evidence>
<dbReference type="SUPFAM" id="SSF57850">
    <property type="entry name" value="RING/U-box"/>
    <property type="match status" value="3"/>
</dbReference>
<dbReference type="GO" id="GO:0016567">
    <property type="term" value="P:protein ubiquitination"/>
    <property type="evidence" value="ECO:0007669"/>
    <property type="project" value="InterPro"/>
</dbReference>
<dbReference type="Pfam" id="PF22191">
    <property type="entry name" value="IBR_1"/>
    <property type="match status" value="1"/>
</dbReference>
<dbReference type="OrthoDB" id="1431934at2759"/>
<protein>
    <recommendedName>
        <fullName evidence="2">RBR-type E3 ubiquitin transferase</fullName>
        <ecNumber evidence="2">2.3.2.31</ecNumber>
    </recommendedName>
</protein>
<evidence type="ECO:0000256" key="8">
    <source>
        <dbReference type="ARBA" id="ARBA00022833"/>
    </source>
</evidence>
<keyword evidence="3" id="KW-0808">Transferase</keyword>
<dbReference type="PANTHER" id="PTHR11685">
    <property type="entry name" value="RBR FAMILY RING FINGER AND IBR DOMAIN-CONTAINING"/>
    <property type="match status" value="1"/>
</dbReference>
<dbReference type="Gene3D" id="3.30.40.10">
    <property type="entry name" value="Zinc/RING finger domain, C3HC4 (zinc finger)"/>
    <property type="match status" value="1"/>
</dbReference>
<dbReference type="InterPro" id="IPR002867">
    <property type="entry name" value="IBR_dom"/>
</dbReference>
<evidence type="ECO:0000256" key="6">
    <source>
        <dbReference type="ARBA" id="ARBA00022771"/>
    </source>
</evidence>
<dbReference type="AlphaFoldDB" id="A0A8K0ERS5"/>
<evidence type="ECO:0000256" key="2">
    <source>
        <dbReference type="ARBA" id="ARBA00012251"/>
    </source>
</evidence>
<keyword evidence="5" id="KW-0677">Repeat</keyword>
<dbReference type="GO" id="GO:0061630">
    <property type="term" value="F:ubiquitin protein ligase activity"/>
    <property type="evidence" value="ECO:0007669"/>
    <property type="project" value="UniProtKB-EC"/>
</dbReference>
<dbReference type="Proteomes" id="UP000838412">
    <property type="component" value="Chromosome 5"/>
</dbReference>
<evidence type="ECO:0000259" key="10">
    <source>
        <dbReference type="PROSITE" id="PS50089"/>
    </source>
</evidence>
<evidence type="ECO:0000256" key="3">
    <source>
        <dbReference type="ARBA" id="ARBA00022679"/>
    </source>
</evidence>
<accession>A0A8K0ERS5</accession>
<keyword evidence="13" id="KW-1185">Reference proteome</keyword>
<dbReference type="PROSITE" id="PS50089">
    <property type="entry name" value="ZF_RING_2"/>
    <property type="match status" value="1"/>
</dbReference>
<organism evidence="12 13">
    <name type="scientific">Branchiostoma lanceolatum</name>
    <name type="common">Common lancelet</name>
    <name type="synonym">Amphioxus lanceolatum</name>
    <dbReference type="NCBI Taxonomy" id="7740"/>
    <lineage>
        <taxon>Eukaryota</taxon>
        <taxon>Metazoa</taxon>
        <taxon>Chordata</taxon>
        <taxon>Cephalochordata</taxon>
        <taxon>Leptocardii</taxon>
        <taxon>Amphioxiformes</taxon>
        <taxon>Branchiostomatidae</taxon>
        <taxon>Branchiostoma</taxon>
    </lineage>
</organism>
<reference evidence="12" key="1">
    <citation type="submission" date="2022-01" db="EMBL/GenBank/DDBJ databases">
        <authorList>
            <person name="Braso-Vives M."/>
        </authorList>
    </citation>
    <scope>NUCLEOTIDE SEQUENCE</scope>
</reference>
<dbReference type="GO" id="GO:0008270">
    <property type="term" value="F:zinc ion binding"/>
    <property type="evidence" value="ECO:0007669"/>
    <property type="project" value="UniProtKB-KW"/>
</dbReference>
<dbReference type="InterPro" id="IPR044066">
    <property type="entry name" value="TRIAD_supradom"/>
</dbReference>
<gene>
    <name evidence="12" type="primary">ARIH1</name>
    <name evidence="12" type="ORF">BLAG_LOCUS19908</name>
</gene>
<name>A0A8K0ERS5_BRALA</name>
<keyword evidence="7" id="KW-0833">Ubl conjugation pathway</keyword>
<dbReference type="InterPro" id="IPR031127">
    <property type="entry name" value="E3_UB_ligase_RBR"/>
</dbReference>
<dbReference type="InterPro" id="IPR013083">
    <property type="entry name" value="Znf_RING/FYVE/PHD"/>
</dbReference>
<dbReference type="SMART" id="SM00647">
    <property type="entry name" value="IBR"/>
    <property type="match status" value="2"/>
</dbReference>
<comment type="catalytic activity">
    <reaction evidence="1">
        <text>[E2 ubiquitin-conjugating enzyme]-S-ubiquitinyl-L-cysteine + [acceptor protein]-L-lysine = [E2 ubiquitin-conjugating enzyme]-L-cysteine + [acceptor protein]-N(6)-ubiquitinyl-L-lysine.</text>
        <dbReference type="EC" id="2.3.2.31"/>
    </reaction>
</comment>
<keyword evidence="8" id="KW-0862">Zinc</keyword>
<evidence type="ECO:0000256" key="1">
    <source>
        <dbReference type="ARBA" id="ARBA00001798"/>
    </source>
</evidence>
<feature type="domain" description="RING-type" evidence="10">
    <location>
        <begin position="589"/>
        <end position="640"/>
    </location>
</feature>
<proteinExistence type="predicted"/>
<keyword evidence="6 9" id="KW-0863">Zinc-finger</keyword>
<dbReference type="EC" id="2.3.2.31" evidence="2"/>
<dbReference type="InterPro" id="IPR001841">
    <property type="entry name" value="Znf_RING"/>
</dbReference>
<dbReference type="Pfam" id="PF01485">
    <property type="entry name" value="IBR"/>
    <property type="match status" value="1"/>
</dbReference>
<evidence type="ECO:0000313" key="13">
    <source>
        <dbReference type="Proteomes" id="UP000838412"/>
    </source>
</evidence>
<dbReference type="CDD" id="cd20335">
    <property type="entry name" value="BRcat_RBR"/>
    <property type="match status" value="1"/>
</dbReference>
<evidence type="ECO:0000313" key="12">
    <source>
        <dbReference type="EMBL" id="CAH1266252.1"/>
    </source>
</evidence>
<dbReference type="EMBL" id="OV696690">
    <property type="protein sequence ID" value="CAH1266252.1"/>
    <property type="molecule type" value="Genomic_DNA"/>
</dbReference>
<keyword evidence="4" id="KW-0479">Metal-binding</keyword>
<feature type="domain" description="RING-type" evidence="11">
    <location>
        <begin position="585"/>
        <end position="803"/>
    </location>
</feature>